<dbReference type="SMART" id="SM00066">
    <property type="entry name" value="GAL4"/>
    <property type="match status" value="1"/>
</dbReference>
<evidence type="ECO:0000259" key="4">
    <source>
        <dbReference type="PROSITE" id="PS50048"/>
    </source>
</evidence>
<name>A0A9P4IWS4_9PEZI</name>
<keyword evidence="6" id="KW-1185">Reference proteome</keyword>
<protein>
    <recommendedName>
        <fullName evidence="4">Zn(2)-C6 fungal-type domain-containing protein</fullName>
    </recommendedName>
</protein>
<feature type="compositionally biased region" description="Polar residues" evidence="3">
    <location>
        <begin position="588"/>
        <end position="600"/>
    </location>
</feature>
<accession>A0A9P4IWS4</accession>
<feature type="region of interest" description="Disordered" evidence="3">
    <location>
        <begin position="584"/>
        <end position="628"/>
    </location>
</feature>
<keyword evidence="2" id="KW-0539">Nucleus</keyword>
<feature type="compositionally biased region" description="Polar residues" evidence="3">
    <location>
        <begin position="614"/>
        <end position="625"/>
    </location>
</feature>
<dbReference type="CDD" id="cd00067">
    <property type="entry name" value="GAL4"/>
    <property type="match status" value="1"/>
</dbReference>
<dbReference type="GO" id="GO:0006351">
    <property type="term" value="P:DNA-templated transcription"/>
    <property type="evidence" value="ECO:0007669"/>
    <property type="project" value="InterPro"/>
</dbReference>
<dbReference type="EMBL" id="ML996094">
    <property type="protein sequence ID" value="KAF2148173.1"/>
    <property type="molecule type" value="Genomic_DNA"/>
</dbReference>
<dbReference type="PROSITE" id="PS00463">
    <property type="entry name" value="ZN2_CY6_FUNGAL_1"/>
    <property type="match status" value="1"/>
</dbReference>
<evidence type="ECO:0000256" key="2">
    <source>
        <dbReference type="ARBA" id="ARBA00023242"/>
    </source>
</evidence>
<feature type="compositionally biased region" description="Polar residues" evidence="3">
    <location>
        <begin position="129"/>
        <end position="150"/>
    </location>
</feature>
<keyword evidence="1" id="KW-0479">Metal-binding</keyword>
<dbReference type="OrthoDB" id="5818554at2759"/>
<evidence type="ECO:0000256" key="1">
    <source>
        <dbReference type="ARBA" id="ARBA00022723"/>
    </source>
</evidence>
<sequence>MAKSSGLRLYRACIRCRDRKSKCDSNSVGEIGRPPCRRCHIEGQECLLAGSRRGGDYSTRRRNKRPITAVVSGRDRANELHPSTTNDDAEQHHTVQFQSIQNPLEALQALAQVTDDGGGDSRRLHQTDDGPSSSQWSRLGSRAGTESPSLPNYAPVANGLLKADTIGPLLEFYAERYHPLLPVASSRILMHRHIEESCAKESFLFTSILTIATKDRPELEQLHKSLWTYMQELILAVALGSSLMHHVNVVEGLLILAAWVPHYASSNGGPDCRKRSIKFSEDSAAWTLVGLAVRQGYLLRLDRYSFRSEDQSDATKSDRNRLAWTFTYLADRQISIRMGQAFWCRGPGLSTRLTAADFPDLNPVNAYNDDLAALLQAEIELTTLFGNIHDILYASKSHTVGLMVRGDYNKYLDDSIIALSAWRSAWTRINVSANLKSMLDMSFEYLQLYIHAFAFQAVVCRMSKTSKSDHCFPISVMASPDGRHIYLAINAAKALQDIFTSQLDPVRFLRYLPVRFYLYVIHAVVFLFKTNICGAVSDVEHSQYVLSVQKVVAHLESASPSSGHVAKRHAKLLAGLLEHGKATEGKRNVTQTRRSGSHSSAPGKDYDTDVNAGTGENTSQVSPSENEMDVQDLGIPTLGLEAQTNFLDTFEYFDLMDPMNSILAIDIPWSVDL</sequence>
<dbReference type="CDD" id="cd12148">
    <property type="entry name" value="fungal_TF_MHR"/>
    <property type="match status" value="1"/>
</dbReference>
<dbReference type="Pfam" id="PF00172">
    <property type="entry name" value="Zn_clus"/>
    <property type="match status" value="1"/>
</dbReference>
<feature type="compositionally biased region" description="Basic and acidic residues" evidence="3">
    <location>
        <begin position="119"/>
        <end position="128"/>
    </location>
</feature>
<dbReference type="SMART" id="SM00906">
    <property type="entry name" value="Fungal_trans"/>
    <property type="match status" value="1"/>
</dbReference>
<dbReference type="GO" id="GO:0000981">
    <property type="term" value="F:DNA-binding transcription factor activity, RNA polymerase II-specific"/>
    <property type="evidence" value="ECO:0007669"/>
    <property type="project" value="InterPro"/>
</dbReference>
<organism evidence="5 6">
    <name type="scientific">Myriangium duriaei CBS 260.36</name>
    <dbReference type="NCBI Taxonomy" id="1168546"/>
    <lineage>
        <taxon>Eukaryota</taxon>
        <taxon>Fungi</taxon>
        <taxon>Dikarya</taxon>
        <taxon>Ascomycota</taxon>
        <taxon>Pezizomycotina</taxon>
        <taxon>Dothideomycetes</taxon>
        <taxon>Dothideomycetidae</taxon>
        <taxon>Myriangiales</taxon>
        <taxon>Myriangiaceae</taxon>
        <taxon>Myriangium</taxon>
    </lineage>
</organism>
<evidence type="ECO:0000313" key="6">
    <source>
        <dbReference type="Proteomes" id="UP000799439"/>
    </source>
</evidence>
<dbReference type="GO" id="GO:0005634">
    <property type="term" value="C:nucleus"/>
    <property type="evidence" value="ECO:0007669"/>
    <property type="project" value="TreeGrafter"/>
</dbReference>
<evidence type="ECO:0000256" key="3">
    <source>
        <dbReference type="SAM" id="MobiDB-lite"/>
    </source>
</evidence>
<reference evidence="5" key="1">
    <citation type="journal article" date="2020" name="Stud. Mycol.">
        <title>101 Dothideomycetes genomes: a test case for predicting lifestyles and emergence of pathogens.</title>
        <authorList>
            <person name="Haridas S."/>
            <person name="Albert R."/>
            <person name="Binder M."/>
            <person name="Bloem J."/>
            <person name="Labutti K."/>
            <person name="Salamov A."/>
            <person name="Andreopoulos B."/>
            <person name="Baker S."/>
            <person name="Barry K."/>
            <person name="Bills G."/>
            <person name="Bluhm B."/>
            <person name="Cannon C."/>
            <person name="Castanera R."/>
            <person name="Culley D."/>
            <person name="Daum C."/>
            <person name="Ezra D."/>
            <person name="Gonzalez J."/>
            <person name="Henrissat B."/>
            <person name="Kuo A."/>
            <person name="Liang C."/>
            <person name="Lipzen A."/>
            <person name="Lutzoni F."/>
            <person name="Magnuson J."/>
            <person name="Mondo S."/>
            <person name="Nolan M."/>
            <person name="Ohm R."/>
            <person name="Pangilinan J."/>
            <person name="Park H.-J."/>
            <person name="Ramirez L."/>
            <person name="Alfaro M."/>
            <person name="Sun H."/>
            <person name="Tritt A."/>
            <person name="Yoshinaga Y."/>
            <person name="Zwiers L.-H."/>
            <person name="Turgeon B."/>
            <person name="Goodwin S."/>
            <person name="Spatafora J."/>
            <person name="Crous P."/>
            <person name="Grigoriev I."/>
        </authorList>
    </citation>
    <scope>NUCLEOTIDE SEQUENCE</scope>
    <source>
        <strain evidence="5">CBS 260.36</strain>
    </source>
</reference>
<gene>
    <name evidence="5" type="ORF">K461DRAFT_316551</name>
</gene>
<dbReference type="PANTHER" id="PTHR31644:SF1">
    <property type="entry name" value="ZN(II)2CYS6 TRANSCRIPTION FACTOR (EUROFUNG)"/>
    <property type="match status" value="1"/>
</dbReference>
<feature type="domain" description="Zn(2)-C6 fungal-type" evidence="4">
    <location>
        <begin position="12"/>
        <end position="48"/>
    </location>
</feature>
<dbReference type="GO" id="GO:0003677">
    <property type="term" value="F:DNA binding"/>
    <property type="evidence" value="ECO:0007669"/>
    <property type="project" value="InterPro"/>
</dbReference>
<dbReference type="InterPro" id="IPR052780">
    <property type="entry name" value="AAA_Catabolism_Regulators"/>
</dbReference>
<dbReference type="InterPro" id="IPR007219">
    <property type="entry name" value="XnlR_reg_dom"/>
</dbReference>
<dbReference type="Gene3D" id="4.10.240.10">
    <property type="entry name" value="Zn(2)-C6 fungal-type DNA-binding domain"/>
    <property type="match status" value="1"/>
</dbReference>
<evidence type="ECO:0000313" key="5">
    <source>
        <dbReference type="EMBL" id="KAF2148173.1"/>
    </source>
</evidence>
<dbReference type="AlphaFoldDB" id="A0A9P4IWS4"/>
<feature type="region of interest" description="Disordered" evidence="3">
    <location>
        <begin position="115"/>
        <end position="151"/>
    </location>
</feature>
<comment type="caution">
    <text evidence="5">The sequence shown here is derived from an EMBL/GenBank/DDBJ whole genome shotgun (WGS) entry which is preliminary data.</text>
</comment>
<dbReference type="PROSITE" id="PS50048">
    <property type="entry name" value="ZN2_CY6_FUNGAL_2"/>
    <property type="match status" value="1"/>
</dbReference>
<dbReference type="GO" id="GO:0008270">
    <property type="term" value="F:zinc ion binding"/>
    <property type="evidence" value="ECO:0007669"/>
    <property type="project" value="InterPro"/>
</dbReference>
<dbReference type="PANTHER" id="PTHR31644">
    <property type="entry name" value="TRANSCRIPTIONAL ACTIVATOR ARO80-RELATED"/>
    <property type="match status" value="1"/>
</dbReference>
<dbReference type="InterPro" id="IPR036864">
    <property type="entry name" value="Zn2-C6_fun-type_DNA-bd_sf"/>
</dbReference>
<dbReference type="SUPFAM" id="SSF57701">
    <property type="entry name" value="Zn2/Cys6 DNA-binding domain"/>
    <property type="match status" value="1"/>
</dbReference>
<proteinExistence type="predicted"/>
<dbReference type="InterPro" id="IPR001138">
    <property type="entry name" value="Zn2Cys6_DnaBD"/>
</dbReference>
<dbReference type="Proteomes" id="UP000799439">
    <property type="component" value="Unassembled WGS sequence"/>
</dbReference>